<dbReference type="Pfam" id="PF20091">
    <property type="entry name" value="Abhydrolase_10"/>
    <property type="match status" value="1"/>
</dbReference>
<evidence type="ECO:0000259" key="1">
    <source>
        <dbReference type="Pfam" id="PF20091"/>
    </source>
</evidence>
<feature type="domain" description="Alpha/beta hydrolase" evidence="1">
    <location>
        <begin position="203"/>
        <end position="641"/>
    </location>
</feature>
<evidence type="ECO:0000313" key="2">
    <source>
        <dbReference type="EMBL" id="SHN62665.1"/>
    </source>
</evidence>
<dbReference type="Proteomes" id="UP000184096">
    <property type="component" value="Chromosome I"/>
</dbReference>
<dbReference type="EMBL" id="LT670849">
    <property type="protein sequence ID" value="SHN62665.1"/>
    <property type="molecule type" value="Genomic_DNA"/>
</dbReference>
<dbReference type="InterPro" id="IPR045394">
    <property type="entry name" value="Abhydrolase_dom"/>
</dbReference>
<accession>A0A1M7SVY6</accession>
<keyword evidence="3" id="KW-1185">Reference proteome</keyword>
<name>A0A1M7SVY6_9BRAD</name>
<sequence length="648" mass="70137">MGQLRRAIVLIAAAIIFLSPSAAKVVKFEILKVESPAFEGRTFGAVGTYDRILARATIAVTPDDIHNKVIVDIERAPRNAQGQVEAMTDVEILRPTVAANGNRTLFYEVLNRGSKLGFALFNDVPAVTNDLVKATDAGNGFLMNRGFTVVWSGWQGDIVPGGGRMTFLPPTVAGVTGLAREDFIFDHSDNPASGTLSYPAADLDPSHVKISVREREADTRTMPAGLAVTFESPTKISVKRPDGFDAGAIYEFIYTAKDPKVMGLGFAATRDVVSFLRNEAADASGTANPVAGRIDRAIGFGLSQSGRYLHDYLYLGFNADEAGRTVFEGLMPHISGGKKTFTNYRFSQPGRSPYEHADMLYPGADFPFTYPVLTDNVTGKSDGFLARCLAAGNCPKIIKTDSELEFYQQRASLVTTDTRGDPITMPDNIRLFLLSNLQHYSLAQDKSQMVKVCANPTNPLNAGPPVRALLIAMGEWINKGTLPPDSRYPSRANETLVPPSADKVGFPQIPGFSYPSRIAQPTLLKSEDMPPSKGAAYPVFVPKTDADGRDIAGVHLPTLEAPAATHTGWNLRKAGFGEGELCDNNGTMIPFAATKEERLKNNDPRLSMAERYPGEGDRAAAIAKATQQLVRDRLVLEEDAGLFIARSN</sequence>
<organism evidence="2 3">
    <name type="scientific">Bradyrhizobium erythrophlei</name>
    <dbReference type="NCBI Taxonomy" id="1437360"/>
    <lineage>
        <taxon>Bacteria</taxon>
        <taxon>Pseudomonadati</taxon>
        <taxon>Pseudomonadota</taxon>
        <taxon>Alphaproteobacteria</taxon>
        <taxon>Hyphomicrobiales</taxon>
        <taxon>Nitrobacteraceae</taxon>
        <taxon>Bradyrhizobium</taxon>
    </lineage>
</organism>
<evidence type="ECO:0000313" key="3">
    <source>
        <dbReference type="Proteomes" id="UP000184096"/>
    </source>
</evidence>
<proteinExistence type="predicted"/>
<protein>
    <recommendedName>
        <fullName evidence="1">Alpha/beta hydrolase domain-containing protein</fullName>
    </recommendedName>
</protein>
<dbReference type="AlphaFoldDB" id="A0A1M7SVY6"/>
<dbReference type="OrthoDB" id="9779952at2"/>
<reference evidence="3" key="1">
    <citation type="submission" date="2016-11" db="EMBL/GenBank/DDBJ databases">
        <authorList>
            <person name="Varghese N."/>
            <person name="Submissions S."/>
        </authorList>
    </citation>
    <scope>NUCLEOTIDE SEQUENCE [LARGE SCALE GENOMIC DNA]</scope>
    <source>
        <strain evidence="3">GAS401</strain>
    </source>
</reference>
<gene>
    <name evidence="2" type="ORF">SAMN05444170_0327</name>
</gene>
<dbReference type="RefSeq" id="WP_083587395.1">
    <property type="nucleotide sequence ID" value="NZ_LT670849.1"/>
</dbReference>